<feature type="region of interest" description="Disordered" evidence="7">
    <location>
        <begin position="1292"/>
        <end position="1328"/>
    </location>
</feature>
<feature type="domain" description="N-acetyltransferase" evidence="9">
    <location>
        <begin position="1053"/>
        <end position="1203"/>
    </location>
</feature>
<name>A0A498K6E1_MALDO</name>
<proteinExistence type="predicted"/>
<dbReference type="Gene3D" id="3.30.40.10">
    <property type="entry name" value="Zinc/RING finger domain, C3HC4 (zinc finger)"/>
    <property type="match status" value="1"/>
</dbReference>
<feature type="compositionally biased region" description="Acidic residues" evidence="7">
    <location>
        <begin position="579"/>
        <end position="591"/>
    </location>
</feature>
<organism evidence="10 11">
    <name type="scientific">Malus domestica</name>
    <name type="common">Apple</name>
    <name type="synonym">Pyrus malus</name>
    <dbReference type="NCBI Taxonomy" id="3750"/>
    <lineage>
        <taxon>Eukaryota</taxon>
        <taxon>Viridiplantae</taxon>
        <taxon>Streptophyta</taxon>
        <taxon>Embryophyta</taxon>
        <taxon>Tracheophyta</taxon>
        <taxon>Spermatophyta</taxon>
        <taxon>Magnoliopsida</taxon>
        <taxon>eudicotyledons</taxon>
        <taxon>Gunneridae</taxon>
        <taxon>Pentapetalae</taxon>
        <taxon>rosids</taxon>
        <taxon>fabids</taxon>
        <taxon>Rosales</taxon>
        <taxon>Rosaceae</taxon>
        <taxon>Amygdaloideae</taxon>
        <taxon>Maleae</taxon>
        <taxon>Malus</taxon>
    </lineage>
</organism>
<feature type="region of interest" description="Disordered" evidence="7">
    <location>
        <begin position="54"/>
        <end position="73"/>
    </location>
</feature>
<evidence type="ECO:0000256" key="2">
    <source>
        <dbReference type="ARBA" id="ARBA00022723"/>
    </source>
</evidence>
<dbReference type="SMART" id="SM00249">
    <property type="entry name" value="PHD"/>
    <property type="match status" value="2"/>
</dbReference>
<dbReference type="InterPro" id="IPR013083">
    <property type="entry name" value="Znf_RING/FYVE/PHD"/>
</dbReference>
<dbReference type="GO" id="GO:0008270">
    <property type="term" value="F:zinc ion binding"/>
    <property type="evidence" value="ECO:0007669"/>
    <property type="project" value="UniProtKB-KW"/>
</dbReference>
<evidence type="ECO:0000259" key="8">
    <source>
        <dbReference type="PROSITE" id="PS50016"/>
    </source>
</evidence>
<dbReference type="InterPro" id="IPR056511">
    <property type="entry name" value="IDM1_C"/>
</dbReference>
<dbReference type="EMBL" id="RDQH01000329">
    <property type="protein sequence ID" value="RXI02968.1"/>
    <property type="molecule type" value="Genomic_DNA"/>
</dbReference>
<evidence type="ECO:0000259" key="9">
    <source>
        <dbReference type="PROSITE" id="PS51186"/>
    </source>
</evidence>
<evidence type="ECO:0000256" key="5">
    <source>
        <dbReference type="ARBA" id="ARBA00023242"/>
    </source>
</evidence>
<feature type="domain" description="PHD-type" evidence="8">
    <location>
        <begin position="905"/>
        <end position="950"/>
    </location>
</feature>
<dbReference type="Pfam" id="PF23209">
    <property type="entry name" value="IDM1_C"/>
    <property type="match status" value="1"/>
</dbReference>
<keyword evidence="3 6" id="KW-0863">Zinc-finger</keyword>
<dbReference type="GO" id="GO:0005634">
    <property type="term" value="C:nucleus"/>
    <property type="evidence" value="ECO:0007669"/>
    <property type="project" value="UniProtKB-SubCell"/>
</dbReference>
<dbReference type="InterPro" id="IPR000182">
    <property type="entry name" value="GNAT_dom"/>
</dbReference>
<dbReference type="InterPro" id="IPR011011">
    <property type="entry name" value="Znf_FYVE_PHD"/>
</dbReference>
<evidence type="ECO:0000256" key="3">
    <source>
        <dbReference type="ARBA" id="ARBA00022771"/>
    </source>
</evidence>
<dbReference type="PROSITE" id="PS50016">
    <property type="entry name" value="ZF_PHD_2"/>
    <property type="match status" value="1"/>
</dbReference>
<evidence type="ECO:0008006" key="12">
    <source>
        <dbReference type="Google" id="ProtNLM"/>
    </source>
</evidence>
<dbReference type="CDD" id="cd15539">
    <property type="entry name" value="PHD1_AIRE"/>
    <property type="match status" value="1"/>
</dbReference>
<dbReference type="SUPFAM" id="SSF55729">
    <property type="entry name" value="Acyl-CoA N-acyltransferases (Nat)"/>
    <property type="match status" value="1"/>
</dbReference>
<dbReference type="Pfam" id="PF16135">
    <property type="entry name" value="TDBD"/>
    <property type="match status" value="1"/>
</dbReference>
<evidence type="ECO:0000313" key="11">
    <source>
        <dbReference type="Proteomes" id="UP000290289"/>
    </source>
</evidence>
<accession>A0A498K6E1</accession>
<feature type="compositionally biased region" description="Basic and acidic residues" evidence="7">
    <location>
        <begin position="592"/>
        <end position="603"/>
    </location>
</feature>
<keyword evidence="4" id="KW-0862">Zinc</keyword>
<dbReference type="SUPFAM" id="SSF57903">
    <property type="entry name" value="FYVE/PHD zinc finger"/>
    <property type="match status" value="1"/>
</dbReference>
<dbReference type="InterPro" id="IPR016181">
    <property type="entry name" value="Acyl_CoA_acyltransferase"/>
</dbReference>
<comment type="caution">
    <text evidence="10">The sequence shown here is derived from an EMBL/GenBank/DDBJ whole genome shotgun (WGS) entry which is preliminary data.</text>
</comment>
<keyword evidence="2" id="KW-0479">Metal-binding</keyword>
<dbReference type="PANTHER" id="PTHR46508">
    <property type="entry name" value="PHD FINGER FAMILY PROTEIN"/>
    <property type="match status" value="1"/>
</dbReference>
<feature type="region of interest" description="Disordered" evidence="7">
    <location>
        <begin position="534"/>
        <end position="612"/>
    </location>
</feature>
<keyword evidence="11" id="KW-1185">Reference proteome</keyword>
<comment type="subcellular location">
    <subcellularLocation>
        <location evidence="1">Nucleus</location>
    </subcellularLocation>
</comment>
<evidence type="ECO:0000256" key="7">
    <source>
        <dbReference type="SAM" id="MobiDB-lite"/>
    </source>
</evidence>
<protein>
    <recommendedName>
        <fullName evidence="12">PHD-type domain-containing protein</fullName>
    </recommendedName>
</protein>
<dbReference type="STRING" id="3750.A0A498K6E1"/>
<dbReference type="InterPro" id="IPR001965">
    <property type="entry name" value="Znf_PHD"/>
</dbReference>
<dbReference type="GO" id="GO:0016747">
    <property type="term" value="F:acyltransferase activity, transferring groups other than amino-acyl groups"/>
    <property type="evidence" value="ECO:0007669"/>
    <property type="project" value="InterPro"/>
</dbReference>
<reference evidence="10 11" key="1">
    <citation type="submission" date="2018-10" db="EMBL/GenBank/DDBJ databases">
        <title>A high-quality apple genome assembly.</title>
        <authorList>
            <person name="Hu J."/>
        </authorList>
    </citation>
    <scope>NUCLEOTIDE SEQUENCE [LARGE SCALE GENOMIC DNA]</scope>
    <source>
        <strain evidence="11">cv. HFTH1</strain>
        <tissue evidence="10">Young leaf</tissue>
    </source>
</reference>
<dbReference type="InterPro" id="IPR032308">
    <property type="entry name" value="TDBD"/>
</dbReference>
<feature type="compositionally biased region" description="Polar residues" evidence="7">
    <location>
        <begin position="553"/>
        <end position="568"/>
    </location>
</feature>
<dbReference type="CDD" id="cd04301">
    <property type="entry name" value="NAT_SF"/>
    <property type="match status" value="1"/>
</dbReference>
<dbReference type="InterPro" id="IPR019787">
    <property type="entry name" value="Znf_PHD-finger"/>
</dbReference>
<dbReference type="FunFam" id="3.30.40.10:FF:000465">
    <property type="entry name" value="Increased DNA methylation 1"/>
    <property type="match status" value="1"/>
</dbReference>
<evidence type="ECO:0000256" key="4">
    <source>
        <dbReference type="ARBA" id="ARBA00022833"/>
    </source>
</evidence>
<evidence type="ECO:0000256" key="6">
    <source>
        <dbReference type="PROSITE-ProRule" id="PRU00146"/>
    </source>
</evidence>
<evidence type="ECO:0000313" key="10">
    <source>
        <dbReference type="EMBL" id="RXI02968.1"/>
    </source>
</evidence>
<dbReference type="PROSITE" id="PS51186">
    <property type="entry name" value="GNAT"/>
    <property type="match status" value="1"/>
</dbReference>
<feature type="region of interest" description="Disordered" evidence="7">
    <location>
        <begin position="751"/>
        <end position="771"/>
    </location>
</feature>
<dbReference type="PANTHER" id="PTHR46508:SF2">
    <property type="entry name" value="INCREASED DNA METHYLATION 1"/>
    <property type="match status" value="1"/>
</dbReference>
<keyword evidence="5" id="KW-0539">Nucleus</keyword>
<dbReference type="Pfam" id="PF00628">
    <property type="entry name" value="PHD"/>
    <property type="match status" value="1"/>
</dbReference>
<gene>
    <name evidence="10" type="ORF">DVH24_003046</name>
</gene>
<dbReference type="Proteomes" id="UP000290289">
    <property type="component" value="Chromosome 3"/>
</dbReference>
<sequence length="1352" mass="149440">MFLSKEIDDLHDDGFEGSKNEHCIFTEVFFGQDIGRTSNRCLVTGMINFECESSKNTDGAPSPNSENSVVTSHSSKNTCLEEFYNATEDFRETSAPGFSLDRSAMLDRNGDDVTVNRMKFSVDELPNTKPGLGKVTSGPASNSVSETVTFRLVESSSQGVTSSCYLFKQHAELNKPGVAGDPDVSKCRLRYSNGDDRKEVCLSKAIASPASHENFLTRLLVASPLATVIDKSRTPLHSEGKPNGFESSVLDVSNVALKTENSKDPRPLLRYHVARLLEAAGWHIERRKRPSRNYMETVYMTPKGRLIWELPKAWRLCGELLLADGYSMLQEDDTKEWANISQFWSDLSGVIVNIGKEIHHPQPATALAYWWRLLDPFVVVVFIERKIGCLRKGEIVKATQSVADSNRKTNSALALTSANNIESHFTKEDVSAPLHDSTLARRVGLAVSKRDYNACGKFGNESSSKHCGQTSNEEVKFLTGLSIYSANAESHCLGNAGNRVENGFSGKITCPDSLPVCGSGGICIQSATHREEPITSRNCDNVHGGSEAVSPHQDGNANSPGSNKQSSGLDLETPKEVMEDTSVDSSEEKDESEGGKVDDKLESAQKGSLDNQGNYTIDFLKRKTRRKSKKISEIEPSLLYRSSLLDFTSSENADSLCIDANGTQSKSTEVQDEFTCNKRCKGSRKMSLPTDSCQQQIGRKSSKLMKISRECDDVQTGRSKSFKCQIEDDDLLVSAIIKNKDFRTMHAQYSSRKKAYKSRAHKKGKTKSQKSRCKLLPRSLGSGGKHFKDGKWHSVGVKTVLSWLIDAGVISPDDVIQYRNPKDGGVLIDGLVTRDGIFCKCCSKVVSVSEFKSHGGFKQNRPCLNLFMESGQSFTLCQLQAWSAEYKTRKKSTQVVRDDQNDQNDDSCGLCGDGGELICCDNCPSTFHQACLSLQELPEGNWYCSNCTCWICGDFVNDKGASSRDGFKCSQCEHKYHAACLKDKCTYGAIPDTCFCNRSCQEAYSGLQSRVGCINHFADGFSWTLLRCIHDDQKGHSAQRFALKAECNTKLAVSLSIMEECFLSMVDPRTGIDMIPHVLYNWGSEFARLNFQGFYTAVLEKDDALVSVASIRVHGTTVAEMPLIATCSNFRRQGMCRRLLTAIEEMLISFKVEKLVVAAIPDLVETWTQGFGFVPVEGDEKRSLNKINLMVFPGTMLLQKPLYENQKARRHSGKLFFPLLGHVREPNVLRSANDTDVKTEAEMGTNRAVADAELEVGSEAEFNDAIQPSEGTGCQIEEGWESELGTKEAEVMGSKNVQREAEGSTLQGEFSKLSSEEVADLTLGNSDGRETVTNVESLKMYDEIQQQLPLEE</sequence>
<evidence type="ECO:0000256" key="1">
    <source>
        <dbReference type="ARBA" id="ARBA00004123"/>
    </source>
</evidence>
<dbReference type="Gene3D" id="3.40.630.30">
    <property type="match status" value="1"/>
</dbReference>